<name>A0A9P7Y8Y0_9HELO</name>
<keyword evidence="3" id="KW-1185">Reference proteome</keyword>
<keyword evidence="1" id="KW-0812">Transmembrane</keyword>
<dbReference type="Proteomes" id="UP000824998">
    <property type="component" value="Unassembled WGS sequence"/>
</dbReference>
<feature type="transmembrane region" description="Helical" evidence="1">
    <location>
        <begin position="57"/>
        <end position="75"/>
    </location>
</feature>
<dbReference type="EMBL" id="MU251783">
    <property type="protein sequence ID" value="KAG9229330.1"/>
    <property type="molecule type" value="Genomic_DNA"/>
</dbReference>
<feature type="transmembrane region" description="Helical" evidence="1">
    <location>
        <begin position="28"/>
        <end position="45"/>
    </location>
</feature>
<keyword evidence="1" id="KW-0472">Membrane</keyword>
<proteinExistence type="predicted"/>
<sequence length="83" mass="9534">MMMTTPWRFQENGGNNFAALSRCKRTQWFISILTVPLTQVIWIGNRGIQQQNSQTPLELTISTFTNVCCIIILLGKQFVLCRL</sequence>
<protein>
    <submittedName>
        <fullName evidence="2">Uncharacterized protein</fullName>
    </submittedName>
</protein>
<dbReference type="AlphaFoldDB" id="A0A9P7Y8Y0"/>
<gene>
    <name evidence="2" type="ORF">BJ875DRAFT_201200</name>
</gene>
<evidence type="ECO:0000313" key="2">
    <source>
        <dbReference type="EMBL" id="KAG9229330.1"/>
    </source>
</evidence>
<accession>A0A9P7Y8Y0</accession>
<evidence type="ECO:0000256" key="1">
    <source>
        <dbReference type="SAM" id="Phobius"/>
    </source>
</evidence>
<keyword evidence="1" id="KW-1133">Transmembrane helix</keyword>
<comment type="caution">
    <text evidence="2">The sequence shown here is derived from an EMBL/GenBank/DDBJ whole genome shotgun (WGS) entry which is preliminary data.</text>
</comment>
<reference evidence="2" key="1">
    <citation type="journal article" date="2021" name="IMA Fungus">
        <title>Genomic characterization of three marine fungi, including Emericellopsis atlantica sp. nov. with signatures of a generalist lifestyle and marine biomass degradation.</title>
        <authorList>
            <person name="Hagestad O.C."/>
            <person name="Hou L."/>
            <person name="Andersen J.H."/>
            <person name="Hansen E.H."/>
            <person name="Altermark B."/>
            <person name="Li C."/>
            <person name="Kuhnert E."/>
            <person name="Cox R.J."/>
            <person name="Crous P.W."/>
            <person name="Spatafora J.W."/>
            <person name="Lail K."/>
            <person name="Amirebrahimi M."/>
            <person name="Lipzen A."/>
            <person name="Pangilinan J."/>
            <person name="Andreopoulos W."/>
            <person name="Hayes R.D."/>
            <person name="Ng V."/>
            <person name="Grigoriev I.V."/>
            <person name="Jackson S.A."/>
            <person name="Sutton T.D.S."/>
            <person name="Dobson A.D.W."/>
            <person name="Rama T."/>
        </authorList>
    </citation>
    <scope>NUCLEOTIDE SEQUENCE</scope>
    <source>
        <strain evidence="2">TRa018bII</strain>
    </source>
</reference>
<organism evidence="2 3">
    <name type="scientific">Amylocarpus encephaloides</name>
    <dbReference type="NCBI Taxonomy" id="45428"/>
    <lineage>
        <taxon>Eukaryota</taxon>
        <taxon>Fungi</taxon>
        <taxon>Dikarya</taxon>
        <taxon>Ascomycota</taxon>
        <taxon>Pezizomycotina</taxon>
        <taxon>Leotiomycetes</taxon>
        <taxon>Helotiales</taxon>
        <taxon>Helotiales incertae sedis</taxon>
        <taxon>Amylocarpus</taxon>
    </lineage>
</organism>
<evidence type="ECO:0000313" key="3">
    <source>
        <dbReference type="Proteomes" id="UP000824998"/>
    </source>
</evidence>